<accession>A0ABS6D3A3</accession>
<dbReference type="InterPro" id="IPR000160">
    <property type="entry name" value="GGDEF_dom"/>
</dbReference>
<dbReference type="InterPro" id="IPR006189">
    <property type="entry name" value="CHASE_dom"/>
</dbReference>
<dbReference type="PANTHER" id="PTHR46663">
    <property type="entry name" value="DIGUANYLATE CYCLASE DGCT-RELATED"/>
    <property type="match status" value="1"/>
</dbReference>
<dbReference type="RefSeq" id="WP_216241100.1">
    <property type="nucleotide sequence ID" value="NZ_JABACJ020000007.1"/>
</dbReference>
<dbReference type="SMART" id="SM00267">
    <property type="entry name" value="GGDEF"/>
    <property type="match status" value="1"/>
</dbReference>
<evidence type="ECO:0000313" key="4">
    <source>
        <dbReference type="EMBL" id="MBU3876082.1"/>
    </source>
</evidence>
<name>A0ABS6D3A3_9FIRM</name>
<dbReference type="PROSITE" id="PS50839">
    <property type="entry name" value="CHASE"/>
    <property type="match status" value="1"/>
</dbReference>
<keyword evidence="5" id="KW-1185">Reference proteome</keyword>
<keyword evidence="1" id="KW-0472">Membrane</keyword>
<dbReference type="InterPro" id="IPR052163">
    <property type="entry name" value="DGC-Regulatory_Protein"/>
</dbReference>
<evidence type="ECO:0000256" key="1">
    <source>
        <dbReference type="SAM" id="Phobius"/>
    </source>
</evidence>
<dbReference type="PANTHER" id="PTHR46663:SF2">
    <property type="entry name" value="GGDEF DOMAIN-CONTAINING PROTEIN"/>
    <property type="match status" value="1"/>
</dbReference>
<keyword evidence="1" id="KW-0812">Transmembrane</keyword>
<feature type="transmembrane region" description="Helical" evidence="1">
    <location>
        <begin position="12"/>
        <end position="33"/>
    </location>
</feature>
<dbReference type="EMBL" id="JABACJ020000007">
    <property type="protein sequence ID" value="MBU3876082.1"/>
    <property type="molecule type" value="Genomic_DNA"/>
</dbReference>
<feature type="domain" description="GGDEF" evidence="3">
    <location>
        <begin position="317"/>
        <end position="440"/>
    </location>
</feature>
<gene>
    <name evidence="4" type="ORF">HGO97_009690</name>
</gene>
<dbReference type="SMART" id="SM01079">
    <property type="entry name" value="CHASE"/>
    <property type="match status" value="1"/>
</dbReference>
<feature type="domain" description="CHASE" evidence="2">
    <location>
        <begin position="102"/>
        <end position="243"/>
    </location>
</feature>
<dbReference type="PROSITE" id="PS50887">
    <property type="entry name" value="GGDEF"/>
    <property type="match status" value="1"/>
</dbReference>
<evidence type="ECO:0000259" key="3">
    <source>
        <dbReference type="PROSITE" id="PS50887"/>
    </source>
</evidence>
<evidence type="ECO:0000259" key="2">
    <source>
        <dbReference type="PROSITE" id="PS50839"/>
    </source>
</evidence>
<protein>
    <submittedName>
        <fullName evidence="4">Sensor domain-containing diguanylate cyclase</fullName>
    </submittedName>
</protein>
<dbReference type="Pfam" id="PF00990">
    <property type="entry name" value="GGDEF"/>
    <property type="match status" value="1"/>
</dbReference>
<keyword evidence="1" id="KW-1133">Transmembrane helix</keyword>
<dbReference type="NCBIfam" id="TIGR00254">
    <property type="entry name" value="GGDEF"/>
    <property type="match status" value="1"/>
</dbReference>
<sequence length="440" mass="49698">MIDTHKKKRFILTLFSLFLAAASVGIIFVLFHIQKRESIRHAGYVVTGEISKLQYSIDSHLLNAEILEMIVINDQGVVKDFNSIAKRLYANDPSIRSLQLAPDGVVTYVYPLEGNEDAFGDLFSDPDRKTEAEYARDTGEMTLAGPFELAQGGMGMVARRPIYLRDDQGKESFWGFSIVIMDVSNVFQATDLESLSSQGYNYRIWRTNPDTKQVQVIVENTSEPFSDALEETIQVPGGTWTLSLTQKGGWVPLELLIIESVVALIIILLLILVFHNILTILHQKVELSEQANTDQLTGLHNDRFFAAMSKRLTADNTPFVLFYLDLDKFKQINDQYGHDVGDKLLKETAFRIRTCIRNQDMASRIGGDEFNVLVLHEYDPLFFDSLAKRMQTAISQPFQCDDVILTPKASIGYAAFPSEESELEKLIRLADQRMYSAKKG</sequence>
<feature type="transmembrane region" description="Helical" evidence="1">
    <location>
        <begin position="255"/>
        <end position="274"/>
    </location>
</feature>
<proteinExistence type="predicted"/>
<evidence type="ECO:0000313" key="5">
    <source>
        <dbReference type="Proteomes" id="UP000723714"/>
    </source>
</evidence>
<organism evidence="4 5">
    <name type="scientific">Faecalicatena faecalis</name>
    <dbReference type="NCBI Taxonomy" id="2726362"/>
    <lineage>
        <taxon>Bacteria</taxon>
        <taxon>Bacillati</taxon>
        <taxon>Bacillota</taxon>
        <taxon>Clostridia</taxon>
        <taxon>Lachnospirales</taxon>
        <taxon>Lachnospiraceae</taxon>
        <taxon>Faecalicatena</taxon>
    </lineage>
</organism>
<dbReference type="Proteomes" id="UP000723714">
    <property type="component" value="Unassembled WGS sequence"/>
</dbReference>
<comment type="caution">
    <text evidence="4">The sequence shown here is derived from an EMBL/GenBank/DDBJ whole genome shotgun (WGS) entry which is preliminary data.</text>
</comment>
<reference evidence="4 5" key="1">
    <citation type="submission" date="2021-06" db="EMBL/GenBank/DDBJ databases">
        <title>Faecalicatena sp. nov. isolated from porcine feces.</title>
        <authorList>
            <person name="Oh B.S."/>
            <person name="Lee J.H."/>
        </authorList>
    </citation>
    <scope>NUCLEOTIDE SEQUENCE [LARGE SCALE GENOMIC DNA]</scope>
    <source>
        <strain evidence="4 5">AGMB00832</strain>
    </source>
</reference>
<dbReference type="CDD" id="cd01949">
    <property type="entry name" value="GGDEF"/>
    <property type="match status" value="1"/>
</dbReference>
<dbReference type="Pfam" id="PF03924">
    <property type="entry name" value="CHASE"/>
    <property type="match status" value="1"/>
</dbReference>